<dbReference type="GO" id="GO:0016209">
    <property type="term" value="F:antioxidant activity"/>
    <property type="evidence" value="ECO:0007669"/>
    <property type="project" value="InterPro"/>
</dbReference>
<dbReference type="PROSITE" id="PS51352">
    <property type="entry name" value="THIOREDOXIN_2"/>
    <property type="match status" value="1"/>
</dbReference>
<evidence type="ECO:0000313" key="2">
    <source>
        <dbReference type="EMBL" id="MPL98358.1"/>
    </source>
</evidence>
<dbReference type="InterPro" id="IPR017937">
    <property type="entry name" value="Thioredoxin_CS"/>
</dbReference>
<dbReference type="PROSITE" id="PS00194">
    <property type="entry name" value="THIOREDOXIN_1"/>
    <property type="match status" value="1"/>
</dbReference>
<comment type="caution">
    <text evidence="2">The sequence shown here is derived from an EMBL/GenBank/DDBJ whole genome shotgun (WGS) entry which is preliminary data.</text>
</comment>
<dbReference type="InterPro" id="IPR050553">
    <property type="entry name" value="Thioredoxin_ResA/DsbE_sf"/>
</dbReference>
<dbReference type="InterPro" id="IPR036249">
    <property type="entry name" value="Thioredoxin-like_sf"/>
</dbReference>
<name>A0A644W449_9ZZZZ</name>
<evidence type="ECO:0000259" key="1">
    <source>
        <dbReference type="PROSITE" id="PS51352"/>
    </source>
</evidence>
<dbReference type="AlphaFoldDB" id="A0A644W449"/>
<dbReference type="Gene3D" id="3.40.30.10">
    <property type="entry name" value="Glutaredoxin"/>
    <property type="match status" value="1"/>
</dbReference>
<dbReference type="InterPro" id="IPR013766">
    <property type="entry name" value="Thioredoxin_domain"/>
</dbReference>
<reference evidence="2" key="1">
    <citation type="submission" date="2019-08" db="EMBL/GenBank/DDBJ databases">
        <authorList>
            <person name="Kucharzyk K."/>
            <person name="Murdoch R.W."/>
            <person name="Higgins S."/>
            <person name="Loffler F."/>
        </authorList>
    </citation>
    <scope>NUCLEOTIDE SEQUENCE</scope>
</reference>
<dbReference type="InterPro" id="IPR000866">
    <property type="entry name" value="AhpC/TSA"/>
</dbReference>
<dbReference type="GO" id="GO:0016491">
    <property type="term" value="F:oxidoreductase activity"/>
    <property type="evidence" value="ECO:0007669"/>
    <property type="project" value="InterPro"/>
</dbReference>
<dbReference type="SUPFAM" id="SSF52833">
    <property type="entry name" value="Thioredoxin-like"/>
    <property type="match status" value="1"/>
</dbReference>
<accession>A0A644W449</accession>
<dbReference type="PROSITE" id="PS51257">
    <property type="entry name" value="PROKAR_LIPOPROTEIN"/>
    <property type="match status" value="1"/>
</dbReference>
<dbReference type="PANTHER" id="PTHR42852:SF17">
    <property type="entry name" value="THIOREDOXIN-LIKE PROTEIN HI_1115"/>
    <property type="match status" value="1"/>
</dbReference>
<dbReference type="CDD" id="cd02966">
    <property type="entry name" value="TlpA_like_family"/>
    <property type="match status" value="1"/>
</dbReference>
<gene>
    <name evidence="2" type="primary">resA_43</name>
    <name evidence="2" type="ORF">SDC9_44562</name>
</gene>
<protein>
    <submittedName>
        <fullName evidence="2">Thiol-disulfide oxidoreductase ResA</fullName>
    </submittedName>
</protein>
<dbReference type="EMBL" id="VSSQ01000604">
    <property type="protein sequence ID" value="MPL98358.1"/>
    <property type="molecule type" value="Genomic_DNA"/>
</dbReference>
<proteinExistence type="predicted"/>
<organism evidence="2">
    <name type="scientific">bioreactor metagenome</name>
    <dbReference type="NCBI Taxonomy" id="1076179"/>
    <lineage>
        <taxon>unclassified sequences</taxon>
        <taxon>metagenomes</taxon>
        <taxon>ecological metagenomes</taxon>
    </lineage>
</organism>
<feature type="domain" description="Thioredoxin" evidence="1">
    <location>
        <begin position="8"/>
        <end position="174"/>
    </location>
</feature>
<sequence length="177" mass="20109">MKYKLIIHAIGLTVYLFLGTGCSFGSKTGKIDEISIVNFEQLEPEFTKNDDVLYVVNFWATWCAPCVTELPRFMEINSEFSKADNFRMILVSLDDSENIEGPVKKFIEDKNLKGVELYLLDDIKRMNDWIPAVDSAWSGSIPATLFIRNGISLKFVSSAIEKDELREIVEELLPSSK</sequence>
<dbReference type="PANTHER" id="PTHR42852">
    <property type="entry name" value="THIOL:DISULFIDE INTERCHANGE PROTEIN DSBE"/>
    <property type="match status" value="1"/>
</dbReference>
<dbReference type="Pfam" id="PF00578">
    <property type="entry name" value="AhpC-TSA"/>
    <property type="match status" value="1"/>
</dbReference>